<feature type="region of interest" description="Disordered" evidence="1">
    <location>
        <begin position="205"/>
        <end position="227"/>
    </location>
</feature>
<dbReference type="EMBL" id="CP018477">
    <property type="protein sequence ID" value="ASV74324.1"/>
    <property type="molecule type" value="Genomic_DNA"/>
</dbReference>
<gene>
    <name evidence="2" type="ORF">THTE_1722</name>
</gene>
<name>A0A286RED0_9BACT</name>
<evidence type="ECO:0000313" key="2">
    <source>
        <dbReference type="EMBL" id="ASV74324.1"/>
    </source>
</evidence>
<sequence length="332" mass="35825">MPFRCSRTDRLLDLARLQAVWLRLFAASWALLASRGFAQNVASSQAQTTLSVQGSRMSEGFFEYSGTSWTLIGPRGFVRFGSPSPVVSPLVSFGDPGAGLGMGFRGGGVHGQFFGQWSQGYRRSFVAQSMQITLPNGSWGTVGDQAYTPFVIGFVPVVGDCSRCPALSPGLPILADPSLPLATPGMFAKPVRTSEKNAAMAKFLQNPNRDQDEAPTQPGLPNETSPLQDKNALVLSGNAPGHASAEASRGVVSTFAERVVYGVDEARWRREQELARENEIARSYLSRAETALQSGKVEVAKTYLRLAVEHASGTLREEAARKLQTLEQTGKQ</sequence>
<dbReference type="AlphaFoldDB" id="A0A286RED0"/>
<organism evidence="2 3">
    <name type="scientific">Thermogutta terrifontis</name>
    <dbReference type="NCBI Taxonomy" id="1331910"/>
    <lineage>
        <taxon>Bacteria</taxon>
        <taxon>Pseudomonadati</taxon>
        <taxon>Planctomycetota</taxon>
        <taxon>Planctomycetia</taxon>
        <taxon>Pirellulales</taxon>
        <taxon>Thermoguttaceae</taxon>
        <taxon>Thermogutta</taxon>
    </lineage>
</organism>
<proteinExistence type="predicted"/>
<evidence type="ECO:0000313" key="3">
    <source>
        <dbReference type="Proteomes" id="UP000215086"/>
    </source>
</evidence>
<reference evidence="2 3" key="1">
    <citation type="journal article" name="Front. Microbiol.">
        <title>Sugar Metabolism of the First Thermophilic Planctomycete Thermogutta terrifontis: Comparative Genomic and Transcriptomic Approaches.</title>
        <authorList>
            <person name="Elcheninov A.G."/>
            <person name="Menzel P."/>
            <person name="Gudbergsdottir S.R."/>
            <person name="Slesarev A.I."/>
            <person name="Kadnikov V.V."/>
            <person name="Krogh A."/>
            <person name="Bonch-Osmolovskaya E.A."/>
            <person name="Peng X."/>
            <person name="Kublanov I.V."/>
        </authorList>
    </citation>
    <scope>NUCLEOTIDE SEQUENCE [LARGE SCALE GENOMIC DNA]</scope>
    <source>
        <strain evidence="2 3">R1</strain>
    </source>
</reference>
<dbReference type="Proteomes" id="UP000215086">
    <property type="component" value="Chromosome"/>
</dbReference>
<evidence type="ECO:0000256" key="1">
    <source>
        <dbReference type="SAM" id="MobiDB-lite"/>
    </source>
</evidence>
<dbReference type="KEGG" id="ttf:THTE_1722"/>
<accession>A0A286RED0</accession>
<protein>
    <submittedName>
        <fullName evidence="2">Uncharacterized protein</fullName>
    </submittedName>
</protein>
<keyword evidence="3" id="KW-1185">Reference proteome</keyword>